<proteinExistence type="predicted"/>
<accession>A0A420YKP5</accession>
<feature type="compositionally biased region" description="Low complexity" evidence="1">
    <location>
        <begin position="314"/>
        <end position="334"/>
    </location>
</feature>
<dbReference type="OrthoDB" id="5389734at2759"/>
<dbReference type="EMBL" id="QVQW01000005">
    <property type="protein sequence ID" value="RKU48405.1"/>
    <property type="molecule type" value="Genomic_DNA"/>
</dbReference>
<feature type="region of interest" description="Disordered" evidence="1">
    <location>
        <begin position="313"/>
        <end position="346"/>
    </location>
</feature>
<comment type="caution">
    <text evidence="2">The sequence shown here is derived from an EMBL/GenBank/DDBJ whole genome shotgun (WGS) entry which is preliminary data.</text>
</comment>
<feature type="region of interest" description="Disordered" evidence="1">
    <location>
        <begin position="798"/>
        <end position="828"/>
    </location>
</feature>
<protein>
    <submittedName>
        <fullName evidence="2">Uncharacterized protein</fullName>
    </submittedName>
</protein>
<evidence type="ECO:0000313" key="2">
    <source>
        <dbReference type="EMBL" id="RKU48405.1"/>
    </source>
</evidence>
<name>A0A420YKP5_9PEZI</name>
<feature type="compositionally biased region" description="Basic and acidic residues" evidence="1">
    <location>
        <begin position="798"/>
        <end position="807"/>
    </location>
</feature>
<sequence length="828" mass="93045">MTGQTQTRINGIGGQYPASPGHGSSATADTMVAELEAPPEIPVRRRAAPRHPIPSMQAAFAESLDEATNGAALQKPKLRNGDAKFRREALLDQDKEDGPPDELWRFRPGQRCHELRRLVAQISFGVYLLLEGMANNKVDVITILQGHIDEVDEFLETTMEDMALATKDLQERLKHLRLPMDNMEVFEKMLEDRNFRLQIVTGNEMIEHIVSRTTVALLQTEQDVAEGLKSTKAFTIYLAEQQHARWRHERPDVESIYEAMKGNTEGWFNAFMELQAKGSALNALIVKLNEVVNEMERRAGQVSRRTRFSIQPFTSPAQSVRSSQSSTSTTITPVDSPPRRIPDAPPRLSLRLSSIVKPRSSVSSYFDLSAKRDRSFSIASKEIHVEHAVLEEETEERLTEEEPEAKIVAEPEAESAVEINKGRATVAHESEAESMEGPTHEPMQEPVEEPLFLLQPTVYESPRFPPPRSPAAVSERQRSQEVETPRDPIVIPELQHLARNNQPEKPAEVSEPDQPEAEAPLLILQPRTYTPQARSPKPQSPLPSPRVKDYPPQQPKRNSPVPAVMHVQEANPEHDIGSQVKQRSSLRQRVSLKTAPPQSIQVPPPRAQERQRPTQAASPRTYQGRDSAYRSGDSTDQTLAQVSSQEGRNTIYNGRDSGYQGQDSSYQGPDSAYGSDIERPPIPSYVSMDPASVALPPTPEFQRPQLIPSPYSDQQFFRPVQASPHSPLQQRPHTSHTVTARHPTYQQQHQRNVPSRMGMSMMSNVTTATNETGQTLKKKRSAFGWLKKAFSLDDEERAAFEQKRRDQALPNPYSEPRAPRFLDGKRIR</sequence>
<feature type="compositionally biased region" description="Polar residues" evidence="1">
    <location>
        <begin position="579"/>
        <end position="588"/>
    </location>
</feature>
<reference evidence="2 3" key="1">
    <citation type="submission" date="2018-08" db="EMBL/GenBank/DDBJ databases">
        <title>Draft genome of the lignicolous fungus Coniochaeta pulveracea.</title>
        <authorList>
            <person name="Borstlap C.J."/>
            <person name="De Witt R.N."/>
            <person name="Botha A."/>
            <person name="Volschenk H."/>
        </authorList>
    </citation>
    <scope>NUCLEOTIDE SEQUENCE [LARGE SCALE GENOMIC DNA]</scope>
    <source>
        <strain evidence="2 3">CAB683</strain>
    </source>
</reference>
<gene>
    <name evidence="2" type="ORF">DL546_009490</name>
</gene>
<evidence type="ECO:0000256" key="1">
    <source>
        <dbReference type="SAM" id="MobiDB-lite"/>
    </source>
</evidence>
<feature type="region of interest" description="Disordered" evidence="1">
    <location>
        <begin position="723"/>
        <end position="753"/>
    </location>
</feature>
<dbReference type="AlphaFoldDB" id="A0A420YKP5"/>
<keyword evidence="3" id="KW-1185">Reference proteome</keyword>
<dbReference type="STRING" id="177199.A0A420YKP5"/>
<feature type="compositionally biased region" description="Polar residues" evidence="1">
    <location>
        <begin position="659"/>
        <end position="668"/>
    </location>
</feature>
<feature type="region of interest" description="Disordered" evidence="1">
    <location>
        <begin position="425"/>
        <end position="444"/>
    </location>
</feature>
<dbReference type="Proteomes" id="UP000275385">
    <property type="component" value="Unassembled WGS sequence"/>
</dbReference>
<feature type="compositionally biased region" description="Polar residues" evidence="1">
    <location>
        <begin position="632"/>
        <end position="652"/>
    </location>
</feature>
<feature type="compositionally biased region" description="Basic and acidic residues" evidence="1">
    <location>
        <begin position="817"/>
        <end position="828"/>
    </location>
</feature>
<feature type="region of interest" description="Disordered" evidence="1">
    <location>
        <begin position="459"/>
        <end position="681"/>
    </location>
</feature>
<evidence type="ECO:0000313" key="3">
    <source>
        <dbReference type="Proteomes" id="UP000275385"/>
    </source>
</evidence>
<feature type="region of interest" description="Disordered" evidence="1">
    <location>
        <begin position="1"/>
        <end position="26"/>
    </location>
</feature>
<feature type="compositionally biased region" description="Basic and acidic residues" evidence="1">
    <location>
        <begin position="475"/>
        <end position="486"/>
    </location>
</feature>
<organism evidence="2 3">
    <name type="scientific">Coniochaeta pulveracea</name>
    <dbReference type="NCBI Taxonomy" id="177199"/>
    <lineage>
        <taxon>Eukaryota</taxon>
        <taxon>Fungi</taxon>
        <taxon>Dikarya</taxon>
        <taxon>Ascomycota</taxon>
        <taxon>Pezizomycotina</taxon>
        <taxon>Sordariomycetes</taxon>
        <taxon>Sordariomycetidae</taxon>
        <taxon>Coniochaetales</taxon>
        <taxon>Coniochaetaceae</taxon>
        <taxon>Coniochaeta</taxon>
    </lineage>
</organism>